<keyword evidence="2" id="KW-0699">rRNA-binding</keyword>
<dbReference type="GO" id="GO:0005737">
    <property type="term" value="C:cytoplasm"/>
    <property type="evidence" value="ECO:0007669"/>
    <property type="project" value="UniProtKB-ARBA"/>
</dbReference>
<dbReference type="GO" id="GO:0006412">
    <property type="term" value="P:translation"/>
    <property type="evidence" value="ECO:0007669"/>
    <property type="project" value="InterPro"/>
</dbReference>
<dbReference type="PANTHER" id="PTHR12899:SF3">
    <property type="entry name" value="LARGE RIBOSOMAL SUBUNIT PROTEIN UL18M"/>
    <property type="match status" value="1"/>
</dbReference>
<feature type="region of interest" description="Disordered" evidence="8">
    <location>
        <begin position="29"/>
        <end position="50"/>
    </location>
</feature>
<keyword evidence="5" id="KW-0687">Ribonucleoprotein</keyword>
<dbReference type="GeneID" id="25726126"/>
<evidence type="ECO:0000313" key="10">
    <source>
        <dbReference type="Proteomes" id="UP000054498"/>
    </source>
</evidence>
<accession>A0A0D2MZS2</accession>
<evidence type="ECO:0000256" key="3">
    <source>
        <dbReference type="ARBA" id="ARBA00022884"/>
    </source>
</evidence>
<evidence type="ECO:0000256" key="7">
    <source>
        <dbReference type="ARBA" id="ARBA00082729"/>
    </source>
</evidence>
<dbReference type="Proteomes" id="UP000054498">
    <property type="component" value="Unassembled WGS sequence"/>
</dbReference>
<dbReference type="FunFam" id="3.30.420.100:FF:000001">
    <property type="entry name" value="50S ribosomal protein L18"/>
    <property type="match status" value="1"/>
</dbReference>
<dbReference type="Pfam" id="PF00861">
    <property type="entry name" value="Ribosomal_L18p"/>
    <property type="match status" value="1"/>
</dbReference>
<keyword evidence="3" id="KW-0694">RNA-binding</keyword>
<gene>
    <name evidence="9" type="ORF">MNEG_0008</name>
</gene>
<name>A0A0D2MZS2_9CHLO</name>
<dbReference type="InterPro" id="IPR057268">
    <property type="entry name" value="Ribosomal_L18"/>
</dbReference>
<dbReference type="STRING" id="145388.A0A0D2MZS2"/>
<dbReference type="CDD" id="cd00432">
    <property type="entry name" value="Ribosomal_L18_L5e"/>
    <property type="match status" value="1"/>
</dbReference>
<evidence type="ECO:0000256" key="4">
    <source>
        <dbReference type="ARBA" id="ARBA00022980"/>
    </source>
</evidence>
<comment type="similarity">
    <text evidence="1">Belongs to the universal ribosomal protein uL18 family.</text>
</comment>
<dbReference type="EMBL" id="KK100223">
    <property type="protein sequence ID" value="KIZ07935.1"/>
    <property type="molecule type" value="Genomic_DNA"/>
</dbReference>
<dbReference type="GO" id="GO:1990904">
    <property type="term" value="C:ribonucleoprotein complex"/>
    <property type="evidence" value="ECO:0007669"/>
    <property type="project" value="UniProtKB-KW"/>
</dbReference>
<feature type="compositionally biased region" description="Basic residues" evidence="8">
    <location>
        <begin position="33"/>
        <end position="46"/>
    </location>
</feature>
<keyword evidence="4 9" id="KW-0689">Ribosomal protein</keyword>
<keyword evidence="10" id="KW-1185">Reference proteome</keyword>
<evidence type="ECO:0000256" key="2">
    <source>
        <dbReference type="ARBA" id="ARBA00022730"/>
    </source>
</evidence>
<dbReference type="PANTHER" id="PTHR12899">
    <property type="entry name" value="39S RIBOSOMAL PROTEIN L18, MITOCHONDRIAL"/>
    <property type="match status" value="1"/>
</dbReference>
<dbReference type="GO" id="GO:0008097">
    <property type="term" value="F:5S rRNA binding"/>
    <property type="evidence" value="ECO:0007669"/>
    <property type="project" value="TreeGrafter"/>
</dbReference>
<dbReference type="InterPro" id="IPR005484">
    <property type="entry name" value="Ribosomal_uL18_bac/plant/anim"/>
</dbReference>
<dbReference type="GO" id="GO:0005840">
    <property type="term" value="C:ribosome"/>
    <property type="evidence" value="ECO:0007669"/>
    <property type="project" value="UniProtKB-KW"/>
</dbReference>
<reference evidence="9 10" key="1">
    <citation type="journal article" date="2013" name="BMC Genomics">
        <title>Reconstruction of the lipid metabolism for the microalga Monoraphidium neglectum from its genome sequence reveals characteristics suitable for biofuel production.</title>
        <authorList>
            <person name="Bogen C."/>
            <person name="Al-Dilaimi A."/>
            <person name="Albersmeier A."/>
            <person name="Wichmann J."/>
            <person name="Grundmann M."/>
            <person name="Rupp O."/>
            <person name="Lauersen K.J."/>
            <person name="Blifernez-Klassen O."/>
            <person name="Kalinowski J."/>
            <person name="Goesmann A."/>
            <person name="Mussgnug J.H."/>
            <person name="Kruse O."/>
        </authorList>
    </citation>
    <scope>NUCLEOTIDE SEQUENCE [LARGE SCALE GENOMIC DNA]</scope>
    <source>
        <strain evidence="9 10">SAG 48.87</strain>
    </source>
</reference>
<proteinExistence type="inferred from homology"/>
<dbReference type="Gene3D" id="3.30.420.100">
    <property type="match status" value="1"/>
</dbReference>
<evidence type="ECO:0000256" key="1">
    <source>
        <dbReference type="ARBA" id="ARBA00007116"/>
    </source>
</evidence>
<dbReference type="AlphaFoldDB" id="A0A0D2MZS2"/>
<dbReference type="OrthoDB" id="1932324at2759"/>
<dbReference type="KEGG" id="mng:MNEG_0008"/>
<dbReference type="GO" id="GO:0003735">
    <property type="term" value="F:structural constituent of ribosome"/>
    <property type="evidence" value="ECO:0007669"/>
    <property type="project" value="InterPro"/>
</dbReference>
<evidence type="ECO:0000256" key="5">
    <source>
        <dbReference type="ARBA" id="ARBA00023274"/>
    </source>
</evidence>
<sequence length="147" mass="15355">MFTSMPTVARAAPSTGRAFTPVVCKAGQDSRKARTAKRHQSIRKKVSGTTERPRLAVFRSNQHIYAQVIDDTRSITLAAASTLTPDVKAAVEGNGGTVSAAEAVGKKVAELAQAAGISKVAFDRGGFAYHGRIQALADGARGAGLQF</sequence>
<dbReference type="SUPFAM" id="SSF53137">
    <property type="entry name" value="Translational machinery components"/>
    <property type="match status" value="1"/>
</dbReference>
<dbReference type="NCBIfam" id="TIGR00060">
    <property type="entry name" value="L18_bact"/>
    <property type="match status" value="1"/>
</dbReference>
<dbReference type="InterPro" id="IPR004389">
    <property type="entry name" value="Ribosomal_uL18_bac-type"/>
</dbReference>
<evidence type="ECO:0000256" key="6">
    <source>
        <dbReference type="ARBA" id="ARBA00035303"/>
    </source>
</evidence>
<protein>
    <recommendedName>
        <fullName evidence="6">Large ribosomal subunit protein uL18c</fullName>
    </recommendedName>
    <alternativeName>
        <fullName evidence="7">CL18</fullName>
    </alternativeName>
</protein>
<dbReference type="RefSeq" id="XP_013906954.1">
    <property type="nucleotide sequence ID" value="XM_014051500.1"/>
</dbReference>
<evidence type="ECO:0000256" key="8">
    <source>
        <dbReference type="SAM" id="MobiDB-lite"/>
    </source>
</evidence>
<evidence type="ECO:0000313" key="9">
    <source>
        <dbReference type="EMBL" id="KIZ07935.1"/>
    </source>
</evidence>
<organism evidence="9 10">
    <name type="scientific">Monoraphidium neglectum</name>
    <dbReference type="NCBI Taxonomy" id="145388"/>
    <lineage>
        <taxon>Eukaryota</taxon>
        <taxon>Viridiplantae</taxon>
        <taxon>Chlorophyta</taxon>
        <taxon>core chlorophytes</taxon>
        <taxon>Chlorophyceae</taxon>
        <taxon>CS clade</taxon>
        <taxon>Sphaeropleales</taxon>
        <taxon>Selenastraceae</taxon>
        <taxon>Monoraphidium</taxon>
    </lineage>
</organism>
<dbReference type="HAMAP" id="MF_01337_B">
    <property type="entry name" value="Ribosomal_uL18_B"/>
    <property type="match status" value="1"/>
</dbReference>